<sequence length="98" mass="10900">MSIICTALRQVASPSGASSSDESTTSTPFDTSGTASNCSVDSLLTSERHHDLDFRIRQRLEASRQGMLQLEALRNKHQKLMQVRQILKFHIEPKSQAS</sequence>
<name>A0A183D6N6_9BILA</name>
<reference evidence="2 3" key="2">
    <citation type="submission" date="2018-11" db="EMBL/GenBank/DDBJ databases">
        <authorList>
            <consortium name="Pathogen Informatics"/>
        </authorList>
    </citation>
    <scope>NUCLEOTIDE SEQUENCE [LARGE SCALE GENOMIC DNA]</scope>
</reference>
<evidence type="ECO:0000313" key="3">
    <source>
        <dbReference type="Proteomes" id="UP000271098"/>
    </source>
</evidence>
<feature type="region of interest" description="Disordered" evidence="1">
    <location>
        <begin position="13"/>
        <end position="37"/>
    </location>
</feature>
<evidence type="ECO:0000313" key="2">
    <source>
        <dbReference type="EMBL" id="VDK44473.1"/>
    </source>
</evidence>
<dbReference type="EMBL" id="UYRT01008207">
    <property type="protein sequence ID" value="VDK44473.1"/>
    <property type="molecule type" value="Genomic_DNA"/>
</dbReference>
<dbReference type="WBParaSite" id="GPUH_0000438401-mRNA-1">
    <property type="protein sequence ID" value="GPUH_0000438401-mRNA-1"/>
    <property type="gene ID" value="GPUH_0000438401"/>
</dbReference>
<organism evidence="4">
    <name type="scientific">Gongylonema pulchrum</name>
    <dbReference type="NCBI Taxonomy" id="637853"/>
    <lineage>
        <taxon>Eukaryota</taxon>
        <taxon>Metazoa</taxon>
        <taxon>Ecdysozoa</taxon>
        <taxon>Nematoda</taxon>
        <taxon>Chromadorea</taxon>
        <taxon>Rhabditida</taxon>
        <taxon>Spirurina</taxon>
        <taxon>Spiruromorpha</taxon>
        <taxon>Spiruroidea</taxon>
        <taxon>Gongylonematidae</taxon>
        <taxon>Gongylonema</taxon>
    </lineage>
</organism>
<dbReference type="Proteomes" id="UP000271098">
    <property type="component" value="Unassembled WGS sequence"/>
</dbReference>
<feature type="compositionally biased region" description="Low complexity" evidence="1">
    <location>
        <begin position="13"/>
        <end position="32"/>
    </location>
</feature>
<proteinExistence type="predicted"/>
<gene>
    <name evidence="2" type="ORF">GPUH_LOCUS4377</name>
</gene>
<reference evidence="4" key="1">
    <citation type="submission" date="2016-06" db="UniProtKB">
        <authorList>
            <consortium name="WormBaseParasite"/>
        </authorList>
    </citation>
    <scope>IDENTIFICATION</scope>
</reference>
<evidence type="ECO:0000313" key="4">
    <source>
        <dbReference type="WBParaSite" id="GPUH_0000438401-mRNA-1"/>
    </source>
</evidence>
<protein>
    <submittedName>
        <fullName evidence="4">Si:ch211-160o17.6</fullName>
    </submittedName>
</protein>
<accession>A0A183D6N6</accession>
<keyword evidence="3" id="KW-1185">Reference proteome</keyword>
<dbReference type="OrthoDB" id="5874682at2759"/>
<evidence type="ECO:0000256" key="1">
    <source>
        <dbReference type="SAM" id="MobiDB-lite"/>
    </source>
</evidence>
<dbReference type="AlphaFoldDB" id="A0A183D6N6"/>